<dbReference type="Proteomes" id="UP000005056">
    <property type="component" value="Unassembled WGS sequence"/>
</dbReference>
<evidence type="ECO:0000313" key="1">
    <source>
        <dbReference type="EMBL" id="EFU32722.1"/>
    </source>
</evidence>
<name>A0AAN3SCE4_ECOLX</name>
<comment type="caution">
    <text evidence="1">The sequence shown here is derived from an EMBL/GenBank/DDBJ whole genome shotgun (WGS) entry which is preliminary data.</text>
</comment>
<protein>
    <submittedName>
        <fullName evidence="1">Uncharacterized protein</fullName>
    </submittedName>
</protein>
<gene>
    <name evidence="1" type="ORF">HMPREF9350_05466</name>
</gene>
<reference evidence="1 2" key="1">
    <citation type="submission" date="2010-09" db="EMBL/GenBank/DDBJ databases">
        <authorList>
            <person name="Weinstock G."/>
            <person name="Sodergren E."/>
            <person name="Clifton S."/>
            <person name="Fulton L."/>
            <person name="Fulton B."/>
            <person name="Courtney L."/>
            <person name="Fronick C."/>
            <person name="Harrison M."/>
            <person name="Strong C."/>
            <person name="Farmer C."/>
            <person name="Delahaunty K."/>
            <person name="Markovic C."/>
            <person name="Hall O."/>
            <person name="Minx P."/>
            <person name="Tomlinson C."/>
            <person name="Mitreva M."/>
            <person name="Hou S."/>
            <person name="Chen J."/>
            <person name="Wollam A."/>
            <person name="Pepin K.H."/>
            <person name="Johnson M."/>
            <person name="Bhonagiri V."/>
            <person name="Zhang X."/>
            <person name="Suruliraj S."/>
            <person name="Warren W."/>
            <person name="Chinwalla A."/>
            <person name="Mardis E.R."/>
            <person name="Wilson R.K."/>
        </authorList>
    </citation>
    <scope>NUCLEOTIDE SEQUENCE [LARGE SCALE GENOMIC DNA]</scope>
    <source>
        <strain evidence="1 2">MS 85-1</strain>
    </source>
</reference>
<sequence>MPSCLTFCNATSQPAQFCVIGNISKLPPQSFRLLPLVSIFRALPPLLRTATICQQLKDSCSYVAHIHAVKLNTVTAHHLSHYTHIIICGHAVRLRGLFVMLLADSTSTAD</sequence>
<dbReference type="AlphaFoldDB" id="A0AAN3SCE4"/>
<organism evidence="1 2">
    <name type="scientific">Escherichia coli MS 85-1</name>
    <dbReference type="NCBI Taxonomy" id="679202"/>
    <lineage>
        <taxon>Bacteria</taxon>
        <taxon>Pseudomonadati</taxon>
        <taxon>Pseudomonadota</taxon>
        <taxon>Gammaproteobacteria</taxon>
        <taxon>Enterobacterales</taxon>
        <taxon>Enterobacteriaceae</taxon>
        <taxon>Escherichia</taxon>
    </lineage>
</organism>
<accession>A0AAN3SCE4</accession>
<proteinExistence type="predicted"/>
<dbReference type="EMBL" id="ADWQ01000060">
    <property type="protein sequence ID" value="EFU32722.1"/>
    <property type="molecule type" value="Genomic_DNA"/>
</dbReference>
<evidence type="ECO:0000313" key="2">
    <source>
        <dbReference type="Proteomes" id="UP000005056"/>
    </source>
</evidence>